<evidence type="ECO:0000256" key="1">
    <source>
        <dbReference type="SAM" id="Phobius"/>
    </source>
</evidence>
<comment type="caution">
    <text evidence="2">The sequence shown here is derived from an EMBL/GenBank/DDBJ whole genome shotgun (WGS) entry which is preliminary data.</text>
</comment>
<feature type="transmembrane region" description="Helical" evidence="1">
    <location>
        <begin position="38"/>
        <end position="62"/>
    </location>
</feature>
<protein>
    <recommendedName>
        <fullName evidence="4">Transmembrane protein</fullName>
    </recommendedName>
</protein>
<keyword evidence="1" id="KW-0812">Transmembrane</keyword>
<reference evidence="2 3" key="1">
    <citation type="submission" date="2020-02" db="EMBL/GenBank/DDBJ databases">
        <title>Fructobacillus sp. isolated from paper mulberry of Taiwan.</title>
        <authorList>
            <person name="Lin S.-T."/>
        </authorList>
    </citation>
    <scope>NUCLEOTIDE SEQUENCE [LARGE SCALE GENOMIC DNA]</scope>
    <source>
        <strain evidence="2 3">M2-14</strain>
    </source>
</reference>
<feature type="transmembrane region" description="Helical" evidence="1">
    <location>
        <begin position="68"/>
        <end position="87"/>
    </location>
</feature>
<sequence length="141" mass="15884">MTELDNEKTVDLEANNQSKQVQTEQENVTDKLSLKCKVIFWTTAILWVPVLIVIYCLIATLALVTWCLQLALIVTAAFVGIAGVVVLTQAFWGALFYIGMALMALGLAVLFLKLTIWVTTNVVDWFKVITNSWLRYIREEA</sequence>
<dbReference type="EMBL" id="JAAMFK010000002">
    <property type="protein sequence ID" value="MBS9338411.1"/>
    <property type="molecule type" value="Genomic_DNA"/>
</dbReference>
<keyword evidence="1" id="KW-0472">Membrane</keyword>
<proteinExistence type="predicted"/>
<evidence type="ECO:0008006" key="4">
    <source>
        <dbReference type="Google" id="ProtNLM"/>
    </source>
</evidence>
<feature type="transmembrane region" description="Helical" evidence="1">
    <location>
        <begin position="94"/>
        <end position="118"/>
    </location>
</feature>
<dbReference type="RefSeq" id="WP_213808693.1">
    <property type="nucleotide sequence ID" value="NZ_JAAMFK010000002.1"/>
</dbReference>
<gene>
    <name evidence="2" type="ORF">G6R29_02010</name>
</gene>
<name>A0ABS5QZ86_9LACO</name>
<evidence type="ECO:0000313" key="2">
    <source>
        <dbReference type="EMBL" id="MBS9338411.1"/>
    </source>
</evidence>
<keyword evidence="3" id="KW-1185">Reference proteome</keyword>
<dbReference type="Proteomes" id="UP001519504">
    <property type="component" value="Unassembled WGS sequence"/>
</dbReference>
<organism evidence="2 3">
    <name type="scientific">Fructobacillus broussonetiae</name>
    <dbReference type="NCBI Taxonomy" id="2713173"/>
    <lineage>
        <taxon>Bacteria</taxon>
        <taxon>Bacillati</taxon>
        <taxon>Bacillota</taxon>
        <taxon>Bacilli</taxon>
        <taxon>Lactobacillales</taxon>
        <taxon>Lactobacillaceae</taxon>
        <taxon>Fructobacillus</taxon>
    </lineage>
</organism>
<evidence type="ECO:0000313" key="3">
    <source>
        <dbReference type="Proteomes" id="UP001519504"/>
    </source>
</evidence>
<keyword evidence="1" id="KW-1133">Transmembrane helix</keyword>
<accession>A0ABS5QZ86</accession>